<proteinExistence type="predicted"/>
<name>A0A9W4UUN6_9PLEO</name>
<dbReference type="AlphaFoldDB" id="A0A9W4UUN6"/>
<reference evidence="1" key="1">
    <citation type="submission" date="2023-01" db="EMBL/GenBank/DDBJ databases">
        <authorList>
            <person name="Van Ghelder C."/>
            <person name="Rancurel C."/>
        </authorList>
    </citation>
    <scope>NUCLEOTIDE SEQUENCE</scope>
    <source>
        <strain evidence="1">CNCM I-4278</strain>
    </source>
</reference>
<dbReference type="OrthoDB" id="3515175at2759"/>
<sequence>MPSGYECLDTASPRSLLFYIVANVGLGGSSRPLAVAYRQGNDFHKSFLPRVENLVNDILSAIKIFSKPEDRSALEAERWRATEWYNQQLQDDADGGEGQRYATLPDSLQPPWSGYKMKNWRPALQPEMSPRKDASPRMEFSLASDYLVKALLCSNSNTREGDVQLQPLSLPFYGNCLEYGMVVIDISNLSRITYGIACFPVCYMAYVEYHSYTGGWDPVEDDPPKKEPDVVLVNERPRLLSSILCYVRKNFPFLEDDAKVRELEESYSLVDDAGMLDYIWPLSDDVSQECLEPSQEELPKIARQRCSIM</sequence>
<evidence type="ECO:0000313" key="1">
    <source>
        <dbReference type="EMBL" id="CAI6341057.1"/>
    </source>
</evidence>
<evidence type="ECO:0000313" key="2">
    <source>
        <dbReference type="Proteomes" id="UP001152607"/>
    </source>
</evidence>
<dbReference type="EMBL" id="CAOQHR010000011">
    <property type="protein sequence ID" value="CAI6341057.1"/>
    <property type="molecule type" value="Genomic_DNA"/>
</dbReference>
<organism evidence="1 2">
    <name type="scientific">Periconia digitata</name>
    <dbReference type="NCBI Taxonomy" id="1303443"/>
    <lineage>
        <taxon>Eukaryota</taxon>
        <taxon>Fungi</taxon>
        <taxon>Dikarya</taxon>
        <taxon>Ascomycota</taxon>
        <taxon>Pezizomycotina</taxon>
        <taxon>Dothideomycetes</taxon>
        <taxon>Pleosporomycetidae</taxon>
        <taxon>Pleosporales</taxon>
        <taxon>Massarineae</taxon>
        <taxon>Periconiaceae</taxon>
        <taxon>Periconia</taxon>
    </lineage>
</organism>
<comment type="caution">
    <text evidence="1">The sequence shown here is derived from an EMBL/GenBank/DDBJ whole genome shotgun (WGS) entry which is preliminary data.</text>
</comment>
<dbReference type="Proteomes" id="UP001152607">
    <property type="component" value="Unassembled WGS sequence"/>
</dbReference>
<protein>
    <submittedName>
        <fullName evidence="1">Uncharacterized protein</fullName>
    </submittedName>
</protein>
<accession>A0A9W4UUN6</accession>
<gene>
    <name evidence="1" type="ORF">PDIGIT_LOCUS14245</name>
</gene>
<keyword evidence="2" id="KW-1185">Reference proteome</keyword>